<sequence length="128" mass="14643">MESREEILKYWPLLKDSKIATLYGLDQLAYDFGCVLTGKYVAVKGTINGKLRVIVIFDSQVSDQRGLCAVIKQVWSPGAMRRFRDPFFAKLKEWGYSKVGGGSAKDTDRAFCRLLGLERKFTYFEKEI</sequence>
<name>A0A6M3XRJ9_9ZZZZ</name>
<dbReference type="EMBL" id="MT144761">
    <property type="protein sequence ID" value="QJH98965.1"/>
    <property type="molecule type" value="Genomic_DNA"/>
</dbReference>
<organism evidence="1">
    <name type="scientific">viral metagenome</name>
    <dbReference type="NCBI Taxonomy" id="1070528"/>
    <lineage>
        <taxon>unclassified sequences</taxon>
        <taxon>metagenomes</taxon>
        <taxon>organismal metagenomes</taxon>
    </lineage>
</organism>
<gene>
    <name evidence="1" type="ORF">TM448B01452_0002</name>
</gene>
<accession>A0A6M3XRJ9</accession>
<reference evidence="1" key="1">
    <citation type="submission" date="2020-03" db="EMBL/GenBank/DDBJ databases">
        <title>The deep terrestrial virosphere.</title>
        <authorList>
            <person name="Holmfeldt K."/>
            <person name="Nilsson E."/>
            <person name="Simone D."/>
            <person name="Lopez-Fernandez M."/>
            <person name="Wu X."/>
            <person name="de Brujin I."/>
            <person name="Lundin D."/>
            <person name="Andersson A."/>
            <person name="Bertilsson S."/>
            <person name="Dopson M."/>
        </authorList>
    </citation>
    <scope>NUCLEOTIDE SEQUENCE</scope>
    <source>
        <strain evidence="1">TM448B01452</strain>
    </source>
</reference>
<proteinExistence type="predicted"/>
<protein>
    <submittedName>
        <fullName evidence="1">Uncharacterized protein</fullName>
    </submittedName>
</protein>
<evidence type="ECO:0000313" key="1">
    <source>
        <dbReference type="EMBL" id="QJH98965.1"/>
    </source>
</evidence>
<dbReference type="AlphaFoldDB" id="A0A6M3XRJ9"/>